<name>A0AAF0DQB3_9EURO</name>
<feature type="compositionally biased region" description="Low complexity" evidence="1">
    <location>
        <begin position="564"/>
        <end position="575"/>
    </location>
</feature>
<feature type="compositionally biased region" description="Basic and acidic residues" evidence="1">
    <location>
        <begin position="173"/>
        <end position="189"/>
    </location>
</feature>
<feature type="region of interest" description="Disordered" evidence="1">
    <location>
        <begin position="321"/>
        <end position="703"/>
    </location>
</feature>
<gene>
    <name evidence="2" type="ORF">PRK78_006951</name>
</gene>
<proteinExistence type="predicted"/>
<keyword evidence="3" id="KW-1185">Reference proteome</keyword>
<dbReference type="Proteomes" id="UP001219355">
    <property type="component" value="Chromosome 5"/>
</dbReference>
<reference evidence="2" key="1">
    <citation type="submission" date="2023-03" db="EMBL/GenBank/DDBJ databases">
        <title>Emydomyces testavorans Genome Sequence.</title>
        <authorList>
            <person name="Hoyer L."/>
        </authorList>
    </citation>
    <scope>NUCLEOTIDE SEQUENCE</scope>
    <source>
        <strain evidence="2">16-2883</strain>
    </source>
</reference>
<feature type="region of interest" description="Disordered" evidence="1">
    <location>
        <begin position="33"/>
        <end position="67"/>
    </location>
</feature>
<evidence type="ECO:0000313" key="2">
    <source>
        <dbReference type="EMBL" id="WEW61461.1"/>
    </source>
</evidence>
<sequence>MDDTMADTDFIIFHVDNGPCPTRAITALQRLEANPEQLARERTRRYSRSLPPSPSSGETTQFPTPGPRVVDEYEKMMNRVQARNRSRPNNQFDSQAARERTRFASQGARWRYGRKLVLPFDDSMDFQANSENNVRSRWVEQGIWMDSWGPAWPKDSHPMSLRWRFSKHPERFPEPGTHWGHEIPPESKPEASNQPTPDHPDGTVIASMPPREDAAAEDAASIAQKPSVRDPEASRPYYQFLFQISKEREWIKDELEFKQPGSTAEIDLDKLAHDSVKNNWIEDGIWNPEWNELPGMTWAHEVPDDEIDDFLNRRKASFLLRVEQDGPRCPDQPPPKSAHNSGRQTPEPEGNKMPNGVPDPSRDSKQQASILDFLDTLKVAPKLQNNQPPTKNIFSSLSFTEPEASNSAIEPDRKKSVSPEPQPQVTEAIHVSEQSHTQPLQRALSRNDKENETVSPATGVILANKGATLAESTRNSTGNDNSTRLNHDEHTENSSNAQKYHDEESQPLSNRNSTPTHETRRRSKRQRGEDIISDKRPSKQLKSSREASSPPQNKASNDSHATPAGASQAAGTLAAECSRKTRKQAAAERNGATSKRRQALASTPDSSKPMQKEPLTPAQPRRSPRIAGKEKSLEAMVETQSDTAKSSRRKMNKPSHAQTSPSKDRQTKRATRQTAKRDKPKRIEKRDTAKLKGGVSKRNRRRS</sequence>
<feature type="compositionally biased region" description="Polar residues" evidence="1">
    <location>
        <begin position="506"/>
        <end position="516"/>
    </location>
</feature>
<dbReference type="AlphaFoldDB" id="A0AAF0DQB3"/>
<feature type="compositionally biased region" description="Basic and acidic residues" evidence="1">
    <location>
        <begin position="526"/>
        <end position="537"/>
    </location>
</feature>
<feature type="compositionally biased region" description="Polar residues" evidence="1">
    <location>
        <begin position="600"/>
        <end position="609"/>
    </location>
</feature>
<feature type="compositionally biased region" description="Polar residues" evidence="1">
    <location>
        <begin position="383"/>
        <end position="408"/>
    </location>
</feature>
<feature type="compositionally biased region" description="Polar residues" evidence="1">
    <location>
        <begin position="546"/>
        <end position="560"/>
    </location>
</feature>
<dbReference type="EMBL" id="CP120631">
    <property type="protein sequence ID" value="WEW61461.1"/>
    <property type="molecule type" value="Genomic_DNA"/>
</dbReference>
<organism evidence="2 3">
    <name type="scientific">Emydomyces testavorans</name>
    <dbReference type="NCBI Taxonomy" id="2070801"/>
    <lineage>
        <taxon>Eukaryota</taxon>
        <taxon>Fungi</taxon>
        <taxon>Dikarya</taxon>
        <taxon>Ascomycota</taxon>
        <taxon>Pezizomycotina</taxon>
        <taxon>Eurotiomycetes</taxon>
        <taxon>Eurotiomycetidae</taxon>
        <taxon>Onygenales</taxon>
        <taxon>Nannizziopsiaceae</taxon>
        <taxon>Emydomyces</taxon>
    </lineage>
</organism>
<evidence type="ECO:0000313" key="3">
    <source>
        <dbReference type="Proteomes" id="UP001219355"/>
    </source>
</evidence>
<protein>
    <submittedName>
        <fullName evidence="2">Uncharacterized protein</fullName>
    </submittedName>
</protein>
<feature type="region of interest" description="Disordered" evidence="1">
    <location>
        <begin position="173"/>
        <end position="229"/>
    </location>
</feature>
<evidence type="ECO:0000256" key="1">
    <source>
        <dbReference type="SAM" id="MobiDB-lite"/>
    </source>
</evidence>
<feature type="compositionally biased region" description="Polar residues" evidence="1">
    <location>
        <begin position="470"/>
        <end position="484"/>
    </location>
</feature>
<accession>A0AAF0DQB3</accession>